<evidence type="ECO:0000259" key="4">
    <source>
        <dbReference type="Pfam" id="PF04500"/>
    </source>
</evidence>
<dbReference type="EMBL" id="LR824015">
    <property type="protein sequence ID" value="CAH0582937.1"/>
    <property type="molecule type" value="Genomic_DNA"/>
</dbReference>
<proteinExistence type="predicted"/>
<evidence type="ECO:0000256" key="2">
    <source>
        <dbReference type="ARBA" id="ARBA00022771"/>
    </source>
</evidence>
<evidence type="ECO:0000256" key="3">
    <source>
        <dbReference type="ARBA" id="ARBA00022833"/>
    </source>
</evidence>
<keyword evidence="2" id="KW-0863">Zinc-finger</keyword>
<protein>
    <recommendedName>
        <fullName evidence="4">FLYWCH-type domain-containing protein</fullName>
    </recommendedName>
</protein>
<sequence length="158" mass="18721">MRTKDNLRRHDRVVNDAIRRPTAHVDGIQFIDSRRGGQLLLYQGNSFTRNKVCGKRQYWVCKDRSGGCRVTILTYESSLIKIRGEHNHPTKFRYVEEFIVKTNRGCFLMAYDHKFHKKRERGSRVDWTCSRRKATGCRAAVTTHDHIIIRRTNKHNHR</sequence>
<gene>
    <name evidence="5" type="ORF">CINC_LOCUS1961</name>
</gene>
<feature type="domain" description="FLYWCH-type" evidence="4">
    <location>
        <begin position="103"/>
        <end position="157"/>
    </location>
</feature>
<evidence type="ECO:0000313" key="6">
    <source>
        <dbReference type="Proteomes" id="UP001154114"/>
    </source>
</evidence>
<dbReference type="GO" id="GO:0008270">
    <property type="term" value="F:zinc ion binding"/>
    <property type="evidence" value="ECO:0007669"/>
    <property type="project" value="UniProtKB-KW"/>
</dbReference>
<keyword evidence="3" id="KW-0862">Zinc</keyword>
<keyword evidence="1" id="KW-0479">Metal-binding</keyword>
<feature type="domain" description="FLYWCH-type" evidence="4">
    <location>
        <begin position="30"/>
        <end position="88"/>
    </location>
</feature>
<dbReference type="Proteomes" id="UP001154114">
    <property type="component" value="Chromosome 12"/>
</dbReference>
<evidence type="ECO:0000256" key="1">
    <source>
        <dbReference type="ARBA" id="ARBA00022723"/>
    </source>
</evidence>
<dbReference type="AlphaFoldDB" id="A0A9P0FPT0"/>
<keyword evidence="6" id="KW-1185">Reference proteome</keyword>
<dbReference type="Pfam" id="PF04500">
    <property type="entry name" value="FLYWCH"/>
    <property type="match status" value="2"/>
</dbReference>
<dbReference type="InterPro" id="IPR007588">
    <property type="entry name" value="Znf_FLYWCH"/>
</dbReference>
<organism evidence="5 6">
    <name type="scientific">Chrysodeixis includens</name>
    <name type="common">Soybean looper</name>
    <name type="synonym">Pseudoplusia includens</name>
    <dbReference type="NCBI Taxonomy" id="689277"/>
    <lineage>
        <taxon>Eukaryota</taxon>
        <taxon>Metazoa</taxon>
        <taxon>Ecdysozoa</taxon>
        <taxon>Arthropoda</taxon>
        <taxon>Hexapoda</taxon>
        <taxon>Insecta</taxon>
        <taxon>Pterygota</taxon>
        <taxon>Neoptera</taxon>
        <taxon>Endopterygota</taxon>
        <taxon>Lepidoptera</taxon>
        <taxon>Glossata</taxon>
        <taxon>Ditrysia</taxon>
        <taxon>Noctuoidea</taxon>
        <taxon>Noctuidae</taxon>
        <taxon>Plusiinae</taxon>
        <taxon>Chrysodeixis</taxon>
    </lineage>
</organism>
<reference evidence="5" key="1">
    <citation type="submission" date="2021-12" db="EMBL/GenBank/DDBJ databases">
        <authorList>
            <person name="King R."/>
        </authorList>
    </citation>
    <scope>NUCLEOTIDE SEQUENCE</scope>
</reference>
<dbReference type="OrthoDB" id="6159439at2759"/>
<accession>A0A9P0FPT0</accession>
<dbReference type="Gene3D" id="2.20.25.240">
    <property type="match status" value="2"/>
</dbReference>
<name>A0A9P0FPT0_CHRIL</name>
<evidence type="ECO:0000313" key="5">
    <source>
        <dbReference type="EMBL" id="CAH0582937.1"/>
    </source>
</evidence>